<evidence type="ECO:0000259" key="1">
    <source>
        <dbReference type="Pfam" id="PF01548"/>
    </source>
</evidence>
<dbReference type="Pfam" id="PF01548">
    <property type="entry name" value="DEDD_Tnp_IS110"/>
    <property type="match status" value="1"/>
</dbReference>
<evidence type="ECO:0000259" key="2">
    <source>
        <dbReference type="Pfam" id="PF02371"/>
    </source>
</evidence>
<feature type="domain" description="Transposase IS110-like N-terminal" evidence="1">
    <location>
        <begin position="8"/>
        <end position="155"/>
    </location>
</feature>
<protein>
    <submittedName>
        <fullName evidence="3">IS110 family transposase</fullName>
    </submittedName>
</protein>
<reference evidence="3" key="1">
    <citation type="submission" date="2020-09" db="EMBL/GenBank/DDBJ databases">
        <title>Pelagicoccus enzymogenes sp. nov. with an EPS production, isolated from marine sediment.</title>
        <authorList>
            <person name="Feng X."/>
        </authorList>
    </citation>
    <scope>NUCLEOTIDE SEQUENCE</scope>
    <source>
        <strain evidence="3">NFK12</strain>
    </source>
</reference>
<dbReference type="NCBIfam" id="NF033542">
    <property type="entry name" value="transpos_IS110"/>
    <property type="match status" value="1"/>
</dbReference>
<dbReference type="RefSeq" id="WP_191616991.1">
    <property type="nucleotide sequence ID" value="NZ_JACYFG010000019.1"/>
</dbReference>
<dbReference type="InterPro" id="IPR002525">
    <property type="entry name" value="Transp_IS110-like_N"/>
</dbReference>
<dbReference type="PANTHER" id="PTHR33055">
    <property type="entry name" value="TRANSPOSASE FOR INSERTION SEQUENCE ELEMENT IS1111A"/>
    <property type="match status" value="1"/>
</dbReference>
<sequence length="302" mass="34799">MRKKHIYVGMDVHKETTVISLAHAGRNGKVEHYGTLSSSLHSMRKFLERNRKPGVKLHFVYEAGPTGFALQRRLQAWNEDCIVVSPVHVPKKAGEKVKTDRRDAEQLARMHRSGELDPIRIPDAADEAIRDLCRSRYDAKQDQRRNRQRLKSFLLRNGYSYSGKTSWNQRHRRWIRELGLQHPAQRTTLEEYVTSIDQCGERISRIELQLQLLLVDWRMYPLVQALMALKGFAWLTAAVIASELGDLRGYDSPRRLMSYLGLTTSEHTTGESVRKGSITKSGNSHARFFIGKRYKICPLGWS</sequence>
<accession>A0A927F7N2</accession>
<evidence type="ECO:0000313" key="3">
    <source>
        <dbReference type="EMBL" id="MBD5779859.1"/>
    </source>
</evidence>
<proteinExistence type="predicted"/>
<organism evidence="3 4">
    <name type="scientific">Pelagicoccus enzymogenes</name>
    <dbReference type="NCBI Taxonomy" id="2773457"/>
    <lineage>
        <taxon>Bacteria</taxon>
        <taxon>Pseudomonadati</taxon>
        <taxon>Verrucomicrobiota</taxon>
        <taxon>Opitutia</taxon>
        <taxon>Puniceicoccales</taxon>
        <taxon>Pelagicoccaceae</taxon>
        <taxon>Pelagicoccus</taxon>
    </lineage>
</organism>
<name>A0A927F7N2_9BACT</name>
<dbReference type="EMBL" id="JACYFG010000019">
    <property type="protein sequence ID" value="MBD5779859.1"/>
    <property type="molecule type" value="Genomic_DNA"/>
</dbReference>
<feature type="domain" description="Transposase IS116/IS110/IS902 C-terminal" evidence="2">
    <location>
        <begin position="224"/>
        <end position="287"/>
    </location>
</feature>
<comment type="caution">
    <text evidence="3">The sequence shown here is derived from an EMBL/GenBank/DDBJ whole genome shotgun (WGS) entry which is preliminary data.</text>
</comment>
<dbReference type="GO" id="GO:0004803">
    <property type="term" value="F:transposase activity"/>
    <property type="evidence" value="ECO:0007669"/>
    <property type="project" value="InterPro"/>
</dbReference>
<dbReference type="GO" id="GO:0003677">
    <property type="term" value="F:DNA binding"/>
    <property type="evidence" value="ECO:0007669"/>
    <property type="project" value="InterPro"/>
</dbReference>
<dbReference type="InterPro" id="IPR003346">
    <property type="entry name" value="Transposase_20"/>
</dbReference>
<evidence type="ECO:0000313" key="4">
    <source>
        <dbReference type="Proteomes" id="UP000622317"/>
    </source>
</evidence>
<dbReference type="InterPro" id="IPR047650">
    <property type="entry name" value="Transpos_IS110"/>
</dbReference>
<dbReference type="Proteomes" id="UP000622317">
    <property type="component" value="Unassembled WGS sequence"/>
</dbReference>
<dbReference type="AlphaFoldDB" id="A0A927F7N2"/>
<gene>
    <name evidence="3" type="ORF">IEN85_10195</name>
</gene>
<dbReference type="PANTHER" id="PTHR33055:SF3">
    <property type="entry name" value="PUTATIVE TRANSPOSASE FOR IS117-RELATED"/>
    <property type="match status" value="1"/>
</dbReference>
<keyword evidence="4" id="KW-1185">Reference proteome</keyword>
<dbReference type="GO" id="GO:0006313">
    <property type="term" value="P:DNA transposition"/>
    <property type="evidence" value="ECO:0007669"/>
    <property type="project" value="InterPro"/>
</dbReference>
<dbReference type="Pfam" id="PF02371">
    <property type="entry name" value="Transposase_20"/>
    <property type="match status" value="1"/>
</dbReference>